<dbReference type="STRING" id="44252.DJ90_4872"/>
<dbReference type="AlphaFoldDB" id="A0A090Y3W1"/>
<gene>
    <name evidence="1" type="ORF">DJ90_4872</name>
</gene>
<name>A0A090Y3W1_PAEMA</name>
<evidence type="ECO:0000313" key="1">
    <source>
        <dbReference type="EMBL" id="KFM93448.1"/>
    </source>
</evidence>
<sequence>MDFPRRGTWHCSFFAAASLSRTFTRPGDNGGILAKGRLNQMKPNNMRVMGTLLTIASLCMNGMAAGVPAPPTTAVKGQTMRPASKASGKAHITNHTPSCCRRARIHLNNHNRVLFLRFGIKRLQLNQLVMLTLTCI</sequence>
<protein>
    <submittedName>
        <fullName evidence="1">Uncharacterized protein</fullName>
    </submittedName>
</protein>
<accession>A0A090Y3W1</accession>
<dbReference type="Proteomes" id="UP000029278">
    <property type="component" value="Unassembled WGS sequence"/>
</dbReference>
<dbReference type="HOGENOM" id="CLU_1873368_0_0_9"/>
<evidence type="ECO:0000313" key="2">
    <source>
        <dbReference type="Proteomes" id="UP000029278"/>
    </source>
</evidence>
<reference evidence="1 2" key="1">
    <citation type="submission" date="2014-04" db="EMBL/GenBank/DDBJ databases">
        <authorList>
            <person name="Bishop-Lilly K.A."/>
            <person name="Broomall S.M."/>
            <person name="Chain P.S."/>
            <person name="Chertkov O."/>
            <person name="Coyne S.R."/>
            <person name="Daligault H.E."/>
            <person name="Davenport K.W."/>
            <person name="Erkkila T."/>
            <person name="Frey K.G."/>
            <person name="Gibbons H.S."/>
            <person name="Gu W."/>
            <person name="Jaissle J."/>
            <person name="Johnson S.L."/>
            <person name="Koroleva G.I."/>
            <person name="Ladner J.T."/>
            <person name="Lo C.-C."/>
            <person name="Minogue T.D."/>
            <person name="Munk C."/>
            <person name="Palacios G.F."/>
            <person name="Redden C.L."/>
            <person name="Rosenzweig C.N."/>
            <person name="Scholz M.B."/>
            <person name="Teshima H."/>
            <person name="Xu Y."/>
        </authorList>
    </citation>
    <scope>NUCLEOTIDE SEQUENCE [LARGE SCALE GENOMIC DNA]</scope>
    <source>
        <strain evidence="1 2">8244</strain>
    </source>
</reference>
<organism evidence="1 2">
    <name type="scientific">Paenibacillus macerans</name>
    <name type="common">Bacillus macerans</name>
    <dbReference type="NCBI Taxonomy" id="44252"/>
    <lineage>
        <taxon>Bacteria</taxon>
        <taxon>Bacillati</taxon>
        <taxon>Bacillota</taxon>
        <taxon>Bacilli</taxon>
        <taxon>Bacillales</taxon>
        <taxon>Paenibacillaceae</taxon>
        <taxon>Paenibacillus</taxon>
    </lineage>
</organism>
<comment type="caution">
    <text evidence="1">The sequence shown here is derived from an EMBL/GenBank/DDBJ whole genome shotgun (WGS) entry which is preliminary data.</text>
</comment>
<proteinExistence type="predicted"/>
<keyword evidence="2" id="KW-1185">Reference proteome</keyword>
<dbReference type="EMBL" id="JMQA01000052">
    <property type="protein sequence ID" value="KFM93448.1"/>
    <property type="molecule type" value="Genomic_DNA"/>
</dbReference>